<sequence length="217" mass="22944">MVVDDQAMVREGVAVLLGLQPDIVVVADVADGQQAITAAREHDPDVILMDIRLPGIDGLEATRRILEVPPGRHRPRVIMLTTFELDEYIFAALRAGASGFLLKGASAADLAQAVRVVAAGESLLSPSVTRRLIEEFSARPAPRTSSGTAVAALTARETEVLTLIAGGLSNAEIASHLVVAEETVKTHVGRIFTKLGLRDRAQAVIAAYEAGLVVPRS</sequence>
<dbReference type="InterPro" id="IPR000792">
    <property type="entry name" value="Tscrpt_reg_LuxR_C"/>
</dbReference>
<dbReference type="SMART" id="SM00421">
    <property type="entry name" value="HTH_LUXR"/>
    <property type="match status" value="1"/>
</dbReference>
<dbReference type="InterPro" id="IPR001789">
    <property type="entry name" value="Sig_transdc_resp-reg_receiver"/>
</dbReference>
<feature type="domain" description="HTH luxR-type" evidence="6">
    <location>
        <begin position="146"/>
        <end position="211"/>
    </location>
</feature>
<dbReference type="PANTHER" id="PTHR43214:SF24">
    <property type="entry name" value="TRANSCRIPTIONAL REGULATORY PROTEIN NARL-RELATED"/>
    <property type="match status" value="1"/>
</dbReference>
<dbReference type="PANTHER" id="PTHR43214">
    <property type="entry name" value="TWO-COMPONENT RESPONSE REGULATOR"/>
    <property type="match status" value="1"/>
</dbReference>
<dbReference type="Pfam" id="PF00196">
    <property type="entry name" value="GerE"/>
    <property type="match status" value="1"/>
</dbReference>
<dbReference type="Gene3D" id="3.40.50.2300">
    <property type="match status" value="1"/>
</dbReference>
<proteinExistence type="predicted"/>
<dbReference type="CDD" id="cd06170">
    <property type="entry name" value="LuxR_C_like"/>
    <property type="match status" value="1"/>
</dbReference>
<dbReference type="PROSITE" id="PS50043">
    <property type="entry name" value="HTH_LUXR_2"/>
    <property type="match status" value="1"/>
</dbReference>
<organism evidence="8 9">
    <name type="scientific">Actinoplanes sichuanensis</name>
    <dbReference type="NCBI Taxonomy" id="512349"/>
    <lineage>
        <taxon>Bacteria</taxon>
        <taxon>Bacillati</taxon>
        <taxon>Actinomycetota</taxon>
        <taxon>Actinomycetes</taxon>
        <taxon>Micromonosporales</taxon>
        <taxon>Micromonosporaceae</taxon>
        <taxon>Actinoplanes</taxon>
    </lineage>
</organism>
<accession>A0ABW4AA75</accession>
<dbReference type="InterPro" id="IPR039420">
    <property type="entry name" value="WalR-like"/>
</dbReference>
<gene>
    <name evidence="8" type="ORF">ACFQ5G_17050</name>
</gene>
<reference evidence="9" key="1">
    <citation type="journal article" date="2019" name="Int. J. Syst. Evol. Microbiol.">
        <title>The Global Catalogue of Microorganisms (GCM) 10K type strain sequencing project: providing services to taxonomists for standard genome sequencing and annotation.</title>
        <authorList>
            <consortium name="The Broad Institute Genomics Platform"/>
            <consortium name="The Broad Institute Genome Sequencing Center for Infectious Disease"/>
            <person name="Wu L."/>
            <person name="Ma J."/>
        </authorList>
    </citation>
    <scope>NUCLEOTIDE SEQUENCE [LARGE SCALE GENOMIC DNA]</scope>
    <source>
        <strain evidence="9">CCM 7526</strain>
    </source>
</reference>
<dbReference type="EMBL" id="JBHTMK010000020">
    <property type="protein sequence ID" value="MFD1367062.1"/>
    <property type="molecule type" value="Genomic_DNA"/>
</dbReference>
<protein>
    <submittedName>
        <fullName evidence="8">Response regulator</fullName>
    </submittedName>
</protein>
<dbReference type="Proteomes" id="UP001597183">
    <property type="component" value="Unassembled WGS sequence"/>
</dbReference>
<dbReference type="SMART" id="SM00448">
    <property type="entry name" value="REC"/>
    <property type="match status" value="1"/>
</dbReference>
<comment type="caution">
    <text evidence="8">The sequence shown here is derived from an EMBL/GenBank/DDBJ whole genome shotgun (WGS) entry which is preliminary data.</text>
</comment>
<feature type="domain" description="Response regulatory" evidence="7">
    <location>
        <begin position="1"/>
        <end position="118"/>
    </location>
</feature>
<dbReference type="Pfam" id="PF00072">
    <property type="entry name" value="Response_reg"/>
    <property type="match status" value="1"/>
</dbReference>
<keyword evidence="3" id="KW-0238">DNA-binding</keyword>
<dbReference type="PRINTS" id="PR00038">
    <property type="entry name" value="HTHLUXR"/>
</dbReference>
<dbReference type="InterPro" id="IPR058245">
    <property type="entry name" value="NreC/VraR/RcsB-like_REC"/>
</dbReference>
<evidence type="ECO:0000313" key="9">
    <source>
        <dbReference type="Proteomes" id="UP001597183"/>
    </source>
</evidence>
<dbReference type="PROSITE" id="PS00622">
    <property type="entry name" value="HTH_LUXR_1"/>
    <property type="match status" value="1"/>
</dbReference>
<dbReference type="SUPFAM" id="SSF52172">
    <property type="entry name" value="CheY-like"/>
    <property type="match status" value="1"/>
</dbReference>
<evidence type="ECO:0000256" key="1">
    <source>
        <dbReference type="ARBA" id="ARBA00022553"/>
    </source>
</evidence>
<name>A0ABW4AA75_9ACTN</name>
<dbReference type="InterPro" id="IPR016032">
    <property type="entry name" value="Sig_transdc_resp-reg_C-effctor"/>
</dbReference>
<evidence type="ECO:0000256" key="3">
    <source>
        <dbReference type="ARBA" id="ARBA00023125"/>
    </source>
</evidence>
<keyword evidence="1 5" id="KW-0597">Phosphoprotein</keyword>
<dbReference type="RefSeq" id="WP_317797120.1">
    <property type="nucleotide sequence ID" value="NZ_AP028461.1"/>
</dbReference>
<evidence type="ECO:0000259" key="6">
    <source>
        <dbReference type="PROSITE" id="PS50043"/>
    </source>
</evidence>
<evidence type="ECO:0000259" key="7">
    <source>
        <dbReference type="PROSITE" id="PS50110"/>
    </source>
</evidence>
<dbReference type="CDD" id="cd17535">
    <property type="entry name" value="REC_NarL-like"/>
    <property type="match status" value="1"/>
</dbReference>
<evidence type="ECO:0000256" key="4">
    <source>
        <dbReference type="ARBA" id="ARBA00023163"/>
    </source>
</evidence>
<evidence type="ECO:0000256" key="5">
    <source>
        <dbReference type="PROSITE-ProRule" id="PRU00169"/>
    </source>
</evidence>
<evidence type="ECO:0000313" key="8">
    <source>
        <dbReference type="EMBL" id="MFD1367062.1"/>
    </source>
</evidence>
<evidence type="ECO:0000256" key="2">
    <source>
        <dbReference type="ARBA" id="ARBA00023015"/>
    </source>
</evidence>
<keyword evidence="9" id="KW-1185">Reference proteome</keyword>
<dbReference type="PROSITE" id="PS50110">
    <property type="entry name" value="RESPONSE_REGULATORY"/>
    <property type="match status" value="1"/>
</dbReference>
<dbReference type="InterPro" id="IPR011006">
    <property type="entry name" value="CheY-like_superfamily"/>
</dbReference>
<keyword evidence="2" id="KW-0805">Transcription regulation</keyword>
<dbReference type="SUPFAM" id="SSF46894">
    <property type="entry name" value="C-terminal effector domain of the bipartite response regulators"/>
    <property type="match status" value="1"/>
</dbReference>
<keyword evidence="4" id="KW-0804">Transcription</keyword>
<feature type="modified residue" description="4-aspartylphosphate" evidence="5">
    <location>
        <position position="50"/>
    </location>
</feature>